<dbReference type="PANTHER" id="PTHR43133:SF25">
    <property type="entry name" value="RNA POLYMERASE SIGMA FACTOR RFAY-RELATED"/>
    <property type="match status" value="1"/>
</dbReference>
<dbReference type="SUPFAM" id="SSF88946">
    <property type="entry name" value="Sigma2 domain of RNA polymerase sigma factors"/>
    <property type="match status" value="1"/>
</dbReference>
<evidence type="ECO:0000256" key="1">
    <source>
        <dbReference type="ARBA" id="ARBA00010641"/>
    </source>
</evidence>
<dbReference type="GO" id="GO:0006352">
    <property type="term" value="P:DNA-templated transcription initiation"/>
    <property type="evidence" value="ECO:0007669"/>
    <property type="project" value="InterPro"/>
</dbReference>
<protein>
    <submittedName>
        <fullName evidence="7">Sigma-70 family RNA polymerase sigma factor</fullName>
    </submittedName>
</protein>
<dbReference type="InterPro" id="IPR013249">
    <property type="entry name" value="RNA_pol_sigma70_r4_t2"/>
</dbReference>
<dbReference type="Pfam" id="PF08281">
    <property type="entry name" value="Sigma70_r4_2"/>
    <property type="match status" value="1"/>
</dbReference>
<reference evidence="7 8" key="1">
    <citation type="submission" date="2019-07" db="EMBL/GenBank/DDBJ databases">
        <title>Cryptosporangium phraense sp. nov., isolated from plant litter.</title>
        <authorList>
            <person name="Suriyachadkun C."/>
        </authorList>
    </citation>
    <scope>NUCLEOTIDE SEQUENCE [LARGE SCALE GENOMIC DNA]</scope>
    <source>
        <strain evidence="7 8">A-T 5661</strain>
    </source>
</reference>
<dbReference type="Pfam" id="PF04542">
    <property type="entry name" value="Sigma70_r2"/>
    <property type="match status" value="1"/>
</dbReference>
<sequence length="168" mass="18926">MSDSARFERLYREHRAPMLAFLLRRCAQPADAADALSDVFTTAWRRIDDIPDGDAERPWLFGVAYHTLANHARSRRRRVRLVDELTAALGRFRAPESDLDSEGLESALARLSDVDRAIVTMTAWEQFNSVEIGAILDLSPGTVRTRLHRARARLRAALESEAPDRSAV</sequence>
<dbReference type="EMBL" id="VIRS01000018">
    <property type="protein sequence ID" value="TQS42360.1"/>
    <property type="molecule type" value="Genomic_DNA"/>
</dbReference>
<feature type="domain" description="RNA polymerase sigma factor 70 region 4 type 2" evidence="6">
    <location>
        <begin position="104"/>
        <end position="154"/>
    </location>
</feature>
<organism evidence="7 8">
    <name type="scientific">Cryptosporangium phraense</name>
    <dbReference type="NCBI Taxonomy" id="2593070"/>
    <lineage>
        <taxon>Bacteria</taxon>
        <taxon>Bacillati</taxon>
        <taxon>Actinomycetota</taxon>
        <taxon>Actinomycetes</taxon>
        <taxon>Cryptosporangiales</taxon>
        <taxon>Cryptosporangiaceae</taxon>
        <taxon>Cryptosporangium</taxon>
    </lineage>
</organism>
<keyword evidence="4" id="KW-0804">Transcription</keyword>
<dbReference type="OrthoDB" id="4184921at2"/>
<evidence type="ECO:0000259" key="6">
    <source>
        <dbReference type="Pfam" id="PF08281"/>
    </source>
</evidence>
<dbReference type="InterPro" id="IPR007627">
    <property type="entry name" value="RNA_pol_sigma70_r2"/>
</dbReference>
<dbReference type="InterPro" id="IPR013324">
    <property type="entry name" value="RNA_pol_sigma_r3/r4-like"/>
</dbReference>
<comment type="similarity">
    <text evidence="1">Belongs to the sigma-70 factor family. ECF subfamily.</text>
</comment>
<dbReference type="GO" id="GO:0016987">
    <property type="term" value="F:sigma factor activity"/>
    <property type="evidence" value="ECO:0007669"/>
    <property type="project" value="UniProtKB-KW"/>
</dbReference>
<keyword evidence="8" id="KW-1185">Reference proteome</keyword>
<dbReference type="SUPFAM" id="SSF88659">
    <property type="entry name" value="Sigma3 and sigma4 domains of RNA polymerase sigma factors"/>
    <property type="match status" value="1"/>
</dbReference>
<keyword evidence="3" id="KW-0731">Sigma factor</keyword>
<keyword evidence="2" id="KW-0805">Transcription regulation</keyword>
<accession>A0A545AM79</accession>
<evidence type="ECO:0000256" key="2">
    <source>
        <dbReference type="ARBA" id="ARBA00023015"/>
    </source>
</evidence>
<evidence type="ECO:0000256" key="4">
    <source>
        <dbReference type="ARBA" id="ARBA00023163"/>
    </source>
</evidence>
<dbReference type="AlphaFoldDB" id="A0A545AM79"/>
<dbReference type="GO" id="GO:0003677">
    <property type="term" value="F:DNA binding"/>
    <property type="evidence" value="ECO:0007669"/>
    <property type="project" value="InterPro"/>
</dbReference>
<name>A0A545AM79_9ACTN</name>
<dbReference type="Proteomes" id="UP000317982">
    <property type="component" value="Unassembled WGS sequence"/>
</dbReference>
<proteinExistence type="inferred from homology"/>
<dbReference type="InParanoid" id="A0A545AM79"/>
<evidence type="ECO:0000313" key="8">
    <source>
        <dbReference type="Proteomes" id="UP000317982"/>
    </source>
</evidence>
<evidence type="ECO:0000256" key="3">
    <source>
        <dbReference type="ARBA" id="ARBA00023082"/>
    </source>
</evidence>
<dbReference type="InterPro" id="IPR014284">
    <property type="entry name" value="RNA_pol_sigma-70_dom"/>
</dbReference>
<dbReference type="RefSeq" id="WP_142707050.1">
    <property type="nucleotide sequence ID" value="NZ_VIRS01000018.1"/>
</dbReference>
<dbReference type="InterPro" id="IPR013325">
    <property type="entry name" value="RNA_pol_sigma_r2"/>
</dbReference>
<gene>
    <name evidence="7" type="ORF">FL583_23885</name>
</gene>
<dbReference type="InterPro" id="IPR036388">
    <property type="entry name" value="WH-like_DNA-bd_sf"/>
</dbReference>
<evidence type="ECO:0000259" key="5">
    <source>
        <dbReference type="Pfam" id="PF04542"/>
    </source>
</evidence>
<dbReference type="Gene3D" id="1.10.10.10">
    <property type="entry name" value="Winged helix-like DNA-binding domain superfamily/Winged helix DNA-binding domain"/>
    <property type="match status" value="1"/>
</dbReference>
<comment type="caution">
    <text evidence="7">The sequence shown here is derived from an EMBL/GenBank/DDBJ whole genome shotgun (WGS) entry which is preliminary data.</text>
</comment>
<dbReference type="PANTHER" id="PTHR43133">
    <property type="entry name" value="RNA POLYMERASE ECF-TYPE SIGMA FACTO"/>
    <property type="match status" value="1"/>
</dbReference>
<dbReference type="NCBIfam" id="TIGR02937">
    <property type="entry name" value="sigma70-ECF"/>
    <property type="match status" value="1"/>
</dbReference>
<dbReference type="InterPro" id="IPR039425">
    <property type="entry name" value="RNA_pol_sigma-70-like"/>
</dbReference>
<dbReference type="Gene3D" id="1.10.1740.10">
    <property type="match status" value="1"/>
</dbReference>
<evidence type="ECO:0000313" key="7">
    <source>
        <dbReference type="EMBL" id="TQS42360.1"/>
    </source>
</evidence>
<feature type="domain" description="RNA polymerase sigma-70 region 2" evidence="5">
    <location>
        <begin position="10"/>
        <end position="78"/>
    </location>
</feature>